<keyword evidence="8" id="KW-0325">Glycoprotein</keyword>
<sequence length="1015" mass="116734">MLPLSLRLFSLNKKWYRLLLFFSAVGIFCFIRRFSLTDSSSRGFRPVPHYLRTHVPQRINESQSHTRSMHPLALIVLGSDVQQSEDAKRITYIVKSLRLTTYSVRPLALFSQIHELIHTQTFQLLVFEDFLVYFSLPARAKRELDEYCKKHNVGVVGFFKNVETLKEIPGSADFIEMDPSYPLLLRRFPASSSPKGFYLSHESEVLRVARAGQMDYRPLSDQVPPCRDWQHTSPWCFVQRRDPYPQLLADASSVVQHFTHLLPGFDSVIRRGEETVHEHKKPWKGSWATFVPLSPMDANYFQTVAFTQTPVKQGIELEWRSCAFRNGTGQLSKNENSEVYQSLVIEDIGRIDGIKRILFAFPPLQHWSTSLLLSDATHYLLKPSAILEYDLGLLRYIHVDIDDVFVARQGSRMTPTDVKALLETQKRWRHIIPGFTFYLGFSGQWFLHGSPEEQRGDEDLIRYRHHFKWFCHTWSHSSAHLISEEKMLEQLRLNKVFAEQKDLPIAEGYAVAPHHSGVYPVTPHLYRAWKAIWRINVTTTEGYPHFNPPRLRRGFSYMGVQVLPRQVCSVYTGTTRFDNYQGGVKRLDGMAFGGDLFDTFLFNPVSLFMTHFGNYAQDRLAPYVFERAFTFIRGWTNLEVRWAPLARLVKYHLAFNPLENPATETSLPIHGDPCSDPRHRAIWPPAACTPESHRLPSAIIVGPQKTGSTALLAFMAMHPNLAPNRFLTRPPFEEIQFFSNSTIYTKGVAFYAEQFNLGSGNQGDRIHFEKSATYYDSLLAPKRMAALLPGAKIIVILREPVRRAYSWYQHQRAHNVSAALLFTFNEVLQAFSIELASQMVARISHPGNITRLAMELHRLHLKCVIPSVYVDRLKNWLHYYHARQIALVEAERLESTPSEVMRDLQEFLDVPTYLDYSKLLVQNPTKGYFCATGGPYPKAGQLLKPDVGVLGQWCLSAQKGRPYDLSVLDSVDSSLFKQHNQALATLILQQPFWRPRHSKSATDLIPRWINILSYD</sequence>
<dbReference type="Gene3D" id="3.40.50.300">
    <property type="entry name" value="P-loop containing nucleotide triphosphate hydrolases"/>
    <property type="match status" value="1"/>
</dbReference>
<keyword evidence="5" id="KW-0808">Transferase</keyword>
<dbReference type="Proteomes" id="UP000267029">
    <property type="component" value="Unassembled WGS sequence"/>
</dbReference>
<dbReference type="OrthoDB" id="8958249at2759"/>
<keyword evidence="16" id="KW-1185">Reference proteome</keyword>
<evidence type="ECO:0000259" key="14">
    <source>
        <dbReference type="Pfam" id="PF12062"/>
    </source>
</evidence>
<name>A0A0R3UM25_MESCO</name>
<dbReference type="SUPFAM" id="SSF52540">
    <property type="entry name" value="P-loop containing nucleoside triphosphate hydrolases"/>
    <property type="match status" value="1"/>
</dbReference>
<evidence type="ECO:0000256" key="5">
    <source>
        <dbReference type="ARBA" id="ARBA00022679"/>
    </source>
</evidence>
<evidence type="ECO:0000256" key="10">
    <source>
        <dbReference type="PIRSR" id="PIRSR637359-1"/>
    </source>
</evidence>
<dbReference type="GO" id="GO:0015012">
    <property type="term" value="P:heparan sulfate proteoglycan biosynthetic process"/>
    <property type="evidence" value="ECO:0007669"/>
    <property type="project" value="UniProtKB-UniPathway"/>
</dbReference>
<dbReference type="EMBL" id="UXSR01005571">
    <property type="protein sequence ID" value="VDD82768.1"/>
    <property type="molecule type" value="Genomic_DNA"/>
</dbReference>
<dbReference type="PANTHER" id="PTHR10605:SF56">
    <property type="entry name" value="BIFUNCTIONAL HEPARAN SULFATE N-DEACETYLASE_N-SULFOTRANSFERASE"/>
    <property type="match status" value="1"/>
</dbReference>
<comment type="similarity">
    <text evidence="3">Belongs to the sulfotransferase 1 family. NDST subfamily.</text>
</comment>
<feature type="active site" description="For sulfotransferase activity" evidence="10">
    <location>
        <position position="705"/>
    </location>
</feature>
<dbReference type="UniPathway" id="UPA00862"/>
<evidence type="ECO:0000256" key="2">
    <source>
        <dbReference type="ARBA" id="ARBA00005093"/>
    </source>
</evidence>
<evidence type="ECO:0000259" key="13">
    <source>
        <dbReference type="Pfam" id="PF00685"/>
    </source>
</evidence>
<evidence type="ECO:0000313" key="15">
    <source>
        <dbReference type="EMBL" id="VDD82768.1"/>
    </source>
</evidence>
<evidence type="ECO:0000256" key="1">
    <source>
        <dbReference type="ARBA" id="ARBA00004841"/>
    </source>
</evidence>
<feature type="domain" description="Heparan sulphate-N-deacetylase deacetylase" evidence="14">
    <location>
        <begin position="395"/>
        <end position="597"/>
    </location>
</feature>
<dbReference type="GO" id="GO:0015016">
    <property type="term" value="F:heparan sulfate N-sulfotransferase activity"/>
    <property type="evidence" value="ECO:0007669"/>
    <property type="project" value="UniProtKB-EC"/>
</dbReference>
<dbReference type="EC" id="2.8.2.8" evidence="4"/>
<dbReference type="InterPro" id="IPR027417">
    <property type="entry name" value="P-loop_NTPase"/>
</dbReference>
<evidence type="ECO:0000256" key="3">
    <source>
        <dbReference type="ARBA" id="ARBA00010420"/>
    </source>
</evidence>
<evidence type="ECO:0000256" key="7">
    <source>
        <dbReference type="ARBA" id="ARBA00023157"/>
    </source>
</evidence>
<feature type="binding site" evidence="11">
    <location>
        <position position="806"/>
    </location>
    <ligand>
        <name>3'-phosphoadenylyl sulfate</name>
        <dbReference type="ChEBI" id="CHEBI:58339"/>
    </ligand>
</feature>
<reference evidence="17" key="2">
    <citation type="submission" date="2019-11" db="UniProtKB">
        <authorList>
            <consortium name="WormBaseParasite"/>
        </authorList>
    </citation>
    <scope>IDENTIFICATION</scope>
</reference>
<organism evidence="15 16">
    <name type="scientific">Mesocestoides corti</name>
    <name type="common">Flatworm</name>
    <dbReference type="NCBI Taxonomy" id="53468"/>
    <lineage>
        <taxon>Eukaryota</taxon>
        <taxon>Metazoa</taxon>
        <taxon>Spiralia</taxon>
        <taxon>Lophotrochozoa</taxon>
        <taxon>Platyhelminthes</taxon>
        <taxon>Cestoda</taxon>
        <taxon>Eucestoda</taxon>
        <taxon>Cyclophyllidea</taxon>
        <taxon>Mesocestoididae</taxon>
        <taxon>Mesocestoides</taxon>
    </lineage>
</organism>
<evidence type="ECO:0000313" key="16">
    <source>
        <dbReference type="Proteomes" id="UP000267029"/>
    </source>
</evidence>
<evidence type="ECO:0000256" key="12">
    <source>
        <dbReference type="PIRSR" id="PIRSR637359-3"/>
    </source>
</evidence>
<comment type="pathway">
    <text evidence="2">Glycan metabolism; heparan sulfate biosynthesis.</text>
</comment>
<evidence type="ECO:0000256" key="8">
    <source>
        <dbReference type="ARBA" id="ARBA00023180"/>
    </source>
</evidence>
<evidence type="ECO:0000256" key="6">
    <source>
        <dbReference type="ARBA" id="ARBA00022801"/>
    </source>
</evidence>
<dbReference type="InterPro" id="IPR021930">
    <property type="entry name" value="Heparan_SO4_deacetylase_dom"/>
</dbReference>
<gene>
    <name evidence="15" type="ORF">MCOS_LOCUS8771</name>
</gene>
<accession>A0A0R3UM25</accession>
<feature type="domain" description="Sulfotransferase" evidence="13">
    <location>
        <begin position="697"/>
        <end position="929"/>
    </location>
</feature>
<dbReference type="WBParaSite" id="MCU_006741-RA">
    <property type="protein sequence ID" value="MCU_006741-RA"/>
    <property type="gene ID" value="MCU_006741"/>
</dbReference>
<evidence type="ECO:0000256" key="9">
    <source>
        <dbReference type="ARBA" id="ARBA00023268"/>
    </source>
</evidence>
<keyword evidence="9" id="KW-0511">Multifunctional enzyme</keyword>
<evidence type="ECO:0000256" key="4">
    <source>
        <dbReference type="ARBA" id="ARBA00012979"/>
    </source>
</evidence>
<comment type="pathway">
    <text evidence="1">Glycan metabolism; heparin biosynthesis.</text>
</comment>
<keyword evidence="6" id="KW-0378">Hydrolase</keyword>
<dbReference type="GO" id="GO:0030210">
    <property type="term" value="P:heparin proteoglycan biosynthetic process"/>
    <property type="evidence" value="ECO:0007669"/>
    <property type="project" value="UniProtKB-UniPathway"/>
</dbReference>
<dbReference type="STRING" id="53468.A0A0R3UM25"/>
<keyword evidence="7 12" id="KW-1015">Disulfide bond</keyword>
<dbReference type="GO" id="GO:0000139">
    <property type="term" value="C:Golgi membrane"/>
    <property type="evidence" value="ECO:0007669"/>
    <property type="project" value="UniProtKB-SubCell"/>
</dbReference>
<feature type="disulfide bond" evidence="12">
    <location>
        <begin position="930"/>
        <end position="954"/>
    </location>
</feature>
<evidence type="ECO:0000313" key="17">
    <source>
        <dbReference type="WBParaSite" id="MCU_006741-RA"/>
    </source>
</evidence>
<feature type="binding site" evidence="11">
    <location>
        <begin position="959"/>
        <end position="963"/>
    </location>
    <ligand>
        <name>3'-phosphoadenylyl sulfate</name>
        <dbReference type="ChEBI" id="CHEBI:58339"/>
    </ligand>
</feature>
<dbReference type="InterPro" id="IPR000863">
    <property type="entry name" value="Sulfotransferase_dom"/>
</dbReference>
<evidence type="ECO:0000256" key="11">
    <source>
        <dbReference type="PIRSR" id="PIRSR637359-2"/>
    </source>
</evidence>
<dbReference type="GO" id="GO:0016787">
    <property type="term" value="F:hydrolase activity"/>
    <property type="evidence" value="ECO:0007669"/>
    <property type="project" value="UniProtKB-KW"/>
</dbReference>
<dbReference type="PANTHER" id="PTHR10605">
    <property type="entry name" value="HEPARAN SULFATE SULFOTRANSFERASE"/>
    <property type="match status" value="1"/>
</dbReference>
<proteinExistence type="inferred from homology"/>
<dbReference type="GO" id="GO:0019213">
    <property type="term" value="F:deacetylase activity"/>
    <property type="evidence" value="ECO:0007669"/>
    <property type="project" value="TreeGrafter"/>
</dbReference>
<dbReference type="AlphaFoldDB" id="A0A0R3UM25"/>
<dbReference type="Pfam" id="PF12062">
    <property type="entry name" value="HSNSD-CE"/>
    <property type="match status" value="1"/>
</dbReference>
<protein>
    <recommendedName>
        <fullName evidence="4">[heparan sulfate]-glucosamine N-sulfotransferase</fullName>
        <ecNumber evidence="4">2.8.2.8</ecNumber>
    </recommendedName>
</protein>
<dbReference type="Pfam" id="PF00685">
    <property type="entry name" value="Sulfotransfer_1"/>
    <property type="match status" value="1"/>
</dbReference>
<dbReference type="InterPro" id="IPR037359">
    <property type="entry name" value="NST/OST"/>
</dbReference>
<feature type="binding site" evidence="11">
    <location>
        <position position="798"/>
    </location>
    <ligand>
        <name>3'-phosphoadenylyl sulfate</name>
        <dbReference type="ChEBI" id="CHEBI:58339"/>
    </ligand>
</feature>
<reference evidence="15 16" key="1">
    <citation type="submission" date="2018-10" db="EMBL/GenBank/DDBJ databases">
        <authorList>
            <consortium name="Pathogen Informatics"/>
        </authorList>
    </citation>
    <scope>NUCLEOTIDE SEQUENCE [LARGE SCALE GENOMIC DNA]</scope>
</reference>
<dbReference type="UniPathway" id="UPA00756"/>